<evidence type="ECO:0000259" key="4">
    <source>
        <dbReference type="PROSITE" id="PS50158"/>
    </source>
</evidence>
<evidence type="ECO:0000256" key="2">
    <source>
        <dbReference type="SAM" id="Coils"/>
    </source>
</evidence>
<evidence type="ECO:0000256" key="1">
    <source>
        <dbReference type="PROSITE-ProRule" id="PRU00047"/>
    </source>
</evidence>
<keyword evidence="6" id="KW-1185">Reference proteome</keyword>
<dbReference type="OrthoDB" id="6777962at2759"/>
<feature type="region of interest" description="Disordered" evidence="3">
    <location>
        <begin position="944"/>
        <end position="982"/>
    </location>
</feature>
<dbReference type="GO" id="GO:0003676">
    <property type="term" value="F:nucleic acid binding"/>
    <property type="evidence" value="ECO:0007669"/>
    <property type="project" value="InterPro"/>
</dbReference>
<dbReference type="EMBL" id="OU898282">
    <property type="protein sequence ID" value="CAG9837743.1"/>
    <property type="molecule type" value="Genomic_DNA"/>
</dbReference>
<keyword evidence="1" id="KW-0479">Metal-binding</keyword>
<evidence type="ECO:0000313" key="5">
    <source>
        <dbReference type="EMBL" id="CAG9837743.1"/>
    </source>
</evidence>
<name>A0A9N9TAP5_DIABA</name>
<dbReference type="AlphaFoldDB" id="A0A9N9TAP5"/>
<sequence>MINRAHPLGPPKPNGPIIAHVPWDTDISKILGHIKKLRGTEIYIDRNYTKEVREKRSRLRAIMKKIKEKNNALKMKLVFDSLLVESVKYSWDWRDGLKCEKDYGMNRLKMDWIIDLNFLFNSSTNNSDQAEVMDHSENINQENSNIQSGESGRGYKLYTQAAVRFSNFGRASGGWLCGVNHKIQHKLREVNGQMIIDIKVGNEKVSIIPMYLRPGEYWEECFENVERVLVQNSDQNVENSLVVGDLSARLGEEGILGDELDEDRVYRRTSLSERRVSKDKSYDLNAALGVQRVQHLNGCLSNDPFRPVVASVPLKVGENYARRRINYLPDENILKRKASYDKLEKETYKKKTCSEAVELLDYLEDLGKQFSRFTGLIQEFPNTPRPIKELYRNLIKRHALQKMEHFKKWLQINSTEPIEKMMVDTDTQVDADASSVAQKPATTECGTQTDAWHGTPRAVRVTSLEGVNNFADFQRHSFYDWPEKVFKKTTIEVLNPLDSKCNVKVVVLEPNDPKMMFSVQRLYRDRYPDLPTLEGDFEVLENSTTVKRGGERRTKVEKVIQLSSSTPEQLWHALERVRDEIKQEDSVALHHVSYMQVVELRKMAEVIFTNTKGTTVQIFTTATRREKPTYGFIVSKKDSTYSQLLEGVEKAVGDTQAKEAIRSLRSTRDGNLLITIDKDQGAASMIKNAIANKESGLTAKLVGTEKQAIIHLRGMTANTEEEHIKLAIQREIGKWKTNFAIKQIRPMRNNTKAATFILTALAARQILDLGHLKVGLARCEVERRYVVRKCQRCWSYQHDVARCDGPDRTGLCHRCGKEGHTFNTCKEDEHCVVCNEQHRIGSGKCAAFREALQRARMAEQNKNIEAPPPQAHQPPPTTEVTSMEIAQEVPDINEVNLTEMPTDPSPSSEELRRVDEEVFNGAVHSTLMEQFSSLCDSAAGDIARVKPPIRSPTPSPPSSDGDPTASTPQTISPQGSVIDLCG</sequence>
<proteinExistence type="predicted"/>
<dbReference type="Proteomes" id="UP001153709">
    <property type="component" value="Chromosome 7"/>
</dbReference>
<feature type="compositionally biased region" description="Pro residues" evidence="3">
    <location>
        <begin position="866"/>
        <end position="877"/>
    </location>
</feature>
<protein>
    <recommendedName>
        <fullName evidence="4">CCHC-type domain-containing protein</fullName>
    </recommendedName>
</protein>
<reference evidence="5" key="1">
    <citation type="submission" date="2022-01" db="EMBL/GenBank/DDBJ databases">
        <authorList>
            <person name="King R."/>
        </authorList>
    </citation>
    <scope>NUCLEOTIDE SEQUENCE</scope>
</reference>
<accession>A0A9N9TAP5</accession>
<feature type="region of interest" description="Disordered" evidence="3">
    <location>
        <begin position="862"/>
        <end position="881"/>
    </location>
</feature>
<feature type="coiled-coil region" evidence="2">
    <location>
        <begin position="49"/>
        <end position="76"/>
    </location>
</feature>
<feature type="compositionally biased region" description="Low complexity" evidence="3">
    <location>
        <begin position="958"/>
        <end position="968"/>
    </location>
</feature>
<keyword evidence="1" id="KW-0863">Zinc-finger</keyword>
<dbReference type="InterPro" id="IPR001878">
    <property type="entry name" value="Znf_CCHC"/>
</dbReference>
<feature type="region of interest" description="Disordered" evidence="3">
    <location>
        <begin position="891"/>
        <end position="911"/>
    </location>
</feature>
<evidence type="ECO:0000313" key="6">
    <source>
        <dbReference type="Proteomes" id="UP001153709"/>
    </source>
</evidence>
<keyword evidence="2" id="KW-0175">Coiled coil</keyword>
<dbReference type="PROSITE" id="PS50158">
    <property type="entry name" value="ZF_CCHC"/>
    <property type="match status" value="1"/>
</dbReference>
<organism evidence="5 6">
    <name type="scientific">Diabrotica balteata</name>
    <name type="common">Banded cucumber beetle</name>
    <dbReference type="NCBI Taxonomy" id="107213"/>
    <lineage>
        <taxon>Eukaryota</taxon>
        <taxon>Metazoa</taxon>
        <taxon>Ecdysozoa</taxon>
        <taxon>Arthropoda</taxon>
        <taxon>Hexapoda</taxon>
        <taxon>Insecta</taxon>
        <taxon>Pterygota</taxon>
        <taxon>Neoptera</taxon>
        <taxon>Endopterygota</taxon>
        <taxon>Coleoptera</taxon>
        <taxon>Polyphaga</taxon>
        <taxon>Cucujiformia</taxon>
        <taxon>Chrysomeloidea</taxon>
        <taxon>Chrysomelidae</taxon>
        <taxon>Galerucinae</taxon>
        <taxon>Diabroticina</taxon>
        <taxon>Diabroticites</taxon>
        <taxon>Diabrotica</taxon>
    </lineage>
</organism>
<keyword evidence="1" id="KW-0862">Zinc</keyword>
<evidence type="ECO:0000256" key="3">
    <source>
        <dbReference type="SAM" id="MobiDB-lite"/>
    </source>
</evidence>
<dbReference type="GO" id="GO:0008270">
    <property type="term" value="F:zinc ion binding"/>
    <property type="evidence" value="ECO:0007669"/>
    <property type="project" value="UniProtKB-KW"/>
</dbReference>
<gene>
    <name evidence="5" type="ORF">DIABBA_LOCUS10702</name>
</gene>
<feature type="domain" description="CCHC-type" evidence="4">
    <location>
        <begin position="812"/>
        <end position="827"/>
    </location>
</feature>